<accession>A0A3D9BQ34</accession>
<evidence type="ECO:0008006" key="3">
    <source>
        <dbReference type="Google" id="ProtNLM"/>
    </source>
</evidence>
<dbReference type="AlphaFoldDB" id="A0A3D9BQ34"/>
<comment type="caution">
    <text evidence="1">The sequence shown here is derived from an EMBL/GenBank/DDBJ whole genome shotgun (WGS) entry which is preliminary data.</text>
</comment>
<reference evidence="1 2" key="1">
    <citation type="journal article" date="2006" name="Int. J. Syst. Evol. Microbiol.">
        <title>Chryseobacterium piscium sp. nov., isolated from fish of the South Atlantic Ocean off South Africa.</title>
        <authorList>
            <person name="de Beer H."/>
            <person name="Hugo C.J."/>
            <person name="Jooste P.J."/>
            <person name="Vancanneyt M."/>
            <person name="Coenye T."/>
            <person name="Vandamme P."/>
        </authorList>
    </citation>
    <scope>NUCLEOTIDE SEQUENCE [LARGE SCALE GENOMIC DNA]</scope>
    <source>
        <strain evidence="1 2">CCUG 51923</strain>
    </source>
</reference>
<evidence type="ECO:0000313" key="2">
    <source>
        <dbReference type="Proteomes" id="UP000256512"/>
    </source>
</evidence>
<dbReference type="Proteomes" id="UP000256512">
    <property type="component" value="Unassembled WGS sequence"/>
</dbReference>
<sequence length="402" mass="46954">MQNLNFKSVTFFYPSRIIGGAEFLFFRLAIYLITKYQVKVSYIDYFDGVVIKMFEKENIDVDFLEYKGFNKFKLNTETILITPLSSVFDVKMYFKGNFRIFFWSIHPSGLFNSIKSNHTYNSSNLPLTKAGTDLDFLIDKQGVYFMDETNLIYQKDIFNFKNTPNFFVPIFCGKRKDERKPVNQHEIHLGWVGRLSSDKIFSLVNIVDHSITFAVDNPIQHIIIHVIGDGTERARLEQIELPQNVKIVFAGTLLEDKLTDYVNANFDLAFAMGTSALEIASMKKPVILVDFLYSSLPKDNRFRWLYEAKNYNVVDKFDEILIRNVSFYELIKLVRNKQHYTEGQKCYNYYEHNHSINAVGNIITEGLSKSNLFFSDLKNVDFKVPLIIESLRFAKRYLKSYL</sequence>
<organism evidence="1 2">
    <name type="scientific">Chryseobacterium piscium</name>
    <dbReference type="NCBI Taxonomy" id="333702"/>
    <lineage>
        <taxon>Bacteria</taxon>
        <taxon>Pseudomonadati</taxon>
        <taxon>Bacteroidota</taxon>
        <taxon>Flavobacteriia</taxon>
        <taxon>Flavobacteriales</taxon>
        <taxon>Weeksellaceae</taxon>
        <taxon>Chryseobacterium group</taxon>
        <taxon>Chryseobacterium</taxon>
    </lineage>
</organism>
<proteinExistence type="predicted"/>
<gene>
    <name evidence="1" type="ORF">DRF62_06655</name>
</gene>
<evidence type="ECO:0000313" key="1">
    <source>
        <dbReference type="EMBL" id="REC55461.1"/>
    </source>
</evidence>
<dbReference type="RefSeq" id="WP_115949633.1">
    <property type="nucleotide sequence ID" value="NZ_QNVS01000013.1"/>
</dbReference>
<protein>
    <recommendedName>
        <fullName evidence="3">Glycosyl transferase family 1 domain-containing protein</fullName>
    </recommendedName>
</protein>
<keyword evidence="2" id="KW-1185">Reference proteome</keyword>
<name>A0A3D9BQ34_9FLAO</name>
<dbReference type="EMBL" id="QNVS01000013">
    <property type="protein sequence ID" value="REC55461.1"/>
    <property type="molecule type" value="Genomic_DNA"/>
</dbReference>